<accession>A0A1X7VSG4</accession>
<reference evidence="1" key="1">
    <citation type="submission" date="2017-05" db="UniProtKB">
        <authorList>
            <consortium name="EnsemblMetazoa"/>
        </authorList>
    </citation>
    <scope>IDENTIFICATION</scope>
</reference>
<organism evidence="1">
    <name type="scientific">Amphimedon queenslandica</name>
    <name type="common">Sponge</name>
    <dbReference type="NCBI Taxonomy" id="400682"/>
    <lineage>
        <taxon>Eukaryota</taxon>
        <taxon>Metazoa</taxon>
        <taxon>Porifera</taxon>
        <taxon>Demospongiae</taxon>
        <taxon>Heteroscleromorpha</taxon>
        <taxon>Haplosclerida</taxon>
        <taxon>Niphatidae</taxon>
        <taxon>Amphimedon</taxon>
    </lineage>
</organism>
<protein>
    <recommendedName>
        <fullName evidence="2">TTF-type domain-containing protein</fullName>
    </recommendedName>
</protein>
<proteinExistence type="predicted"/>
<dbReference type="InParanoid" id="A0A1X7VSG4"/>
<evidence type="ECO:0000313" key="1">
    <source>
        <dbReference type="EnsemblMetazoa" id="Aqu2.1.42824_001"/>
    </source>
</evidence>
<dbReference type="AlphaFoldDB" id="A0A1X7VSG4"/>
<name>A0A1X7VSG4_AMPQE</name>
<evidence type="ECO:0008006" key="2">
    <source>
        <dbReference type="Google" id="ProtNLM"/>
    </source>
</evidence>
<dbReference type="EnsemblMetazoa" id="Aqu2.1.42824_001">
    <property type="protein sequence ID" value="Aqu2.1.42824_001"/>
    <property type="gene ID" value="Aqu2.1.42824"/>
</dbReference>
<sequence>MKHNWLYYNEERNLAFCFTCVRAYKERKLSFLFSMDLSFISRGFSNWKDATVKLKAHESFKCHNASIFQILFQ</sequence>